<keyword evidence="3" id="KW-1185">Reference proteome</keyword>
<dbReference type="AlphaFoldDB" id="G5IBK7"/>
<proteinExistence type="predicted"/>
<sequence length="683" mass="78113">MRERRIWRSLGCLCLCAALSISSFGGTGMTAYGASKRTFLVAQAKSMALAGSSDYKKKYNEILLKQIKYRDAVRSAKEKKRNLTTFRWTPLLKFHFPEKLNLAEEMEFVFKPAQIQMEITNLKHELADMKYGILEKVEKSYSDCYVDQEKIRFTEESISSGEEELKKNRYRLSLGQAAQSDIDKMEKSIKTQSSKLSLLKRTFETDKSKLSDLVGMDVTSGYTFKNPFQTADIPRDKLEEITRYTLSMDQSYFEAKAQATLARDNLETAERLMRSQYGGKMNGISPYVTLAKQGKEVDTAAFQMAYDDMLDLVDRPWQGKKRILFIKIPREWFKGQISGIRYVEDEPYALFNACLDYITAYKECSDIEKEIRSEVAGSFEAIVTAKTAYEDLVENGQEQRAALDKLLVLNKQGRAEFDAVSDKRSDYQDTQMDMLGALKDYNDLLYAYDRLTCGAITSYLKGQDLSMDASGAGDSLVAVDEEDYPYYYIKFRIQDMKFVFGVHIPEDFEPEITDYELWYGDLQIGGRTPVEKQISHLAVAAKSEESRFTVWLFRDGTFVEQCEIDPEVLRDRLNMKTAVEKKKETEKVAGSYQVVLNSELGLATITLYLNQGEGLRYYGLMDQNGNPLYSEEPVESGEGFTYLSVLAQDLKKVRLVFYDEGKEKAGEGYLNTAKKQVMMEIKE</sequence>
<gene>
    <name evidence="2" type="ORF">HMPREF9473_00785</name>
</gene>
<dbReference type="EMBL" id="ADLN01000006">
    <property type="protein sequence ID" value="EHI61170.1"/>
    <property type="molecule type" value="Genomic_DNA"/>
</dbReference>
<accession>G5IBK7</accession>
<keyword evidence="1" id="KW-0732">Signal</keyword>
<dbReference type="RefSeq" id="WP_006778771.1">
    <property type="nucleotide sequence ID" value="NZ_CP040506.1"/>
</dbReference>
<feature type="chain" id="PRO_5039491861" evidence="1">
    <location>
        <begin position="26"/>
        <end position="683"/>
    </location>
</feature>
<dbReference type="Gene3D" id="1.20.1600.10">
    <property type="entry name" value="Outer membrane efflux proteins (OEP)"/>
    <property type="match status" value="1"/>
</dbReference>
<dbReference type="PATRIC" id="fig|742737.3.peg.780"/>
<evidence type="ECO:0000313" key="2">
    <source>
        <dbReference type="EMBL" id="EHI61170.1"/>
    </source>
</evidence>
<feature type="signal peptide" evidence="1">
    <location>
        <begin position="1"/>
        <end position="25"/>
    </location>
</feature>
<evidence type="ECO:0000256" key="1">
    <source>
        <dbReference type="SAM" id="SignalP"/>
    </source>
</evidence>
<name>G5IBK7_9FIRM</name>
<evidence type="ECO:0000313" key="3">
    <source>
        <dbReference type="Proteomes" id="UP000005384"/>
    </source>
</evidence>
<dbReference type="SUPFAM" id="SSF56954">
    <property type="entry name" value="Outer membrane efflux proteins (OEP)"/>
    <property type="match status" value="1"/>
</dbReference>
<organism evidence="2 3">
    <name type="scientific">Hungatella hathewayi WAL-18680</name>
    <dbReference type="NCBI Taxonomy" id="742737"/>
    <lineage>
        <taxon>Bacteria</taxon>
        <taxon>Bacillati</taxon>
        <taxon>Bacillota</taxon>
        <taxon>Clostridia</taxon>
        <taxon>Lachnospirales</taxon>
        <taxon>Lachnospiraceae</taxon>
        <taxon>Hungatella</taxon>
    </lineage>
</organism>
<dbReference type="Proteomes" id="UP000005384">
    <property type="component" value="Unassembled WGS sequence"/>
</dbReference>
<comment type="caution">
    <text evidence="2">The sequence shown here is derived from an EMBL/GenBank/DDBJ whole genome shotgun (WGS) entry which is preliminary data.</text>
</comment>
<reference evidence="2 3" key="1">
    <citation type="submission" date="2011-08" db="EMBL/GenBank/DDBJ databases">
        <title>The Genome Sequence of Clostridium hathewayi WAL-18680.</title>
        <authorList>
            <consortium name="The Broad Institute Genome Sequencing Platform"/>
            <person name="Earl A."/>
            <person name="Ward D."/>
            <person name="Feldgarden M."/>
            <person name="Gevers D."/>
            <person name="Finegold S.M."/>
            <person name="Summanen P.H."/>
            <person name="Molitoris D.R."/>
            <person name="Song M."/>
            <person name="Daigneault M."/>
            <person name="Allen-Vercoe E."/>
            <person name="Young S.K."/>
            <person name="Zeng Q."/>
            <person name="Gargeya S."/>
            <person name="Fitzgerald M."/>
            <person name="Haas B."/>
            <person name="Abouelleil A."/>
            <person name="Alvarado L."/>
            <person name="Arachchi H.M."/>
            <person name="Berlin A."/>
            <person name="Brown A."/>
            <person name="Chapman S.B."/>
            <person name="Chen Z."/>
            <person name="Dunbar C."/>
            <person name="Freedman E."/>
            <person name="Gearin G."/>
            <person name="Gellesch M."/>
            <person name="Goldberg J."/>
            <person name="Griggs A."/>
            <person name="Gujja S."/>
            <person name="Heiman D."/>
            <person name="Howarth C."/>
            <person name="Larson L."/>
            <person name="Lui A."/>
            <person name="MacDonald P.J.P."/>
            <person name="Montmayeur A."/>
            <person name="Murphy C."/>
            <person name="Neiman D."/>
            <person name="Pearson M."/>
            <person name="Priest M."/>
            <person name="Roberts A."/>
            <person name="Saif S."/>
            <person name="Shea T."/>
            <person name="Shenoy N."/>
            <person name="Sisk P."/>
            <person name="Stolte C."/>
            <person name="Sykes S."/>
            <person name="Wortman J."/>
            <person name="Nusbaum C."/>
            <person name="Birren B."/>
        </authorList>
    </citation>
    <scope>NUCLEOTIDE SEQUENCE [LARGE SCALE GENOMIC DNA]</scope>
    <source>
        <strain evidence="2 3">WAL-18680</strain>
    </source>
</reference>
<dbReference type="OrthoDB" id="2081146at2"/>
<protein>
    <submittedName>
        <fullName evidence="2">Uncharacterized protein</fullName>
    </submittedName>
</protein>
<dbReference type="HOGENOM" id="CLU_424358_0_0_9"/>